<proteinExistence type="predicted"/>
<protein>
    <submittedName>
        <fullName evidence="2">Uncharacterized protein</fullName>
    </submittedName>
</protein>
<feature type="region of interest" description="Disordered" evidence="1">
    <location>
        <begin position="52"/>
        <end position="82"/>
    </location>
</feature>
<reference evidence="2" key="2">
    <citation type="submission" date="2022-10" db="EMBL/GenBank/DDBJ databases">
        <authorList>
            <consortium name="ENA_rothamsted_submissions"/>
            <consortium name="culmorum"/>
            <person name="King R."/>
        </authorList>
    </citation>
    <scope>NUCLEOTIDE SEQUENCE</scope>
</reference>
<accession>A0A9P0J0I8</accession>
<organism evidence="2 3">
    <name type="scientific">Aphis gossypii</name>
    <name type="common">Cotton aphid</name>
    <dbReference type="NCBI Taxonomy" id="80765"/>
    <lineage>
        <taxon>Eukaryota</taxon>
        <taxon>Metazoa</taxon>
        <taxon>Ecdysozoa</taxon>
        <taxon>Arthropoda</taxon>
        <taxon>Hexapoda</taxon>
        <taxon>Insecta</taxon>
        <taxon>Pterygota</taxon>
        <taxon>Neoptera</taxon>
        <taxon>Paraneoptera</taxon>
        <taxon>Hemiptera</taxon>
        <taxon>Sternorrhyncha</taxon>
        <taxon>Aphidomorpha</taxon>
        <taxon>Aphidoidea</taxon>
        <taxon>Aphididae</taxon>
        <taxon>Aphidini</taxon>
        <taxon>Aphis</taxon>
        <taxon>Aphis</taxon>
    </lineage>
</organism>
<keyword evidence="3" id="KW-1185">Reference proteome</keyword>
<sequence>MVSDGYQSPGRRQRSFNRRRHVVYGVRNAKLGRPRAHYRRDIIIVVRQADHTQKHTNTHARKTTHTPTRTATHTNARARAPVKRRSVRGRVAEWGRTAVRSRVRMRNDKNLRPPLHTCTSTARELRWCAPADAREYHSRLALQLQSPWPPHPPPQKSTLRYHAVRVACVRPTARISAHLSSFSRFSIARCRQ</sequence>
<feature type="compositionally biased region" description="Basic residues" evidence="1">
    <location>
        <begin position="54"/>
        <end position="64"/>
    </location>
</feature>
<dbReference type="EMBL" id="OU899035">
    <property type="protein sequence ID" value="CAH1724380.1"/>
    <property type="molecule type" value="Genomic_DNA"/>
</dbReference>
<evidence type="ECO:0000256" key="1">
    <source>
        <dbReference type="SAM" id="MobiDB-lite"/>
    </source>
</evidence>
<dbReference type="Proteomes" id="UP001154329">
    <property type="component" value="Chromosome 2"/>
</dbReference>
<dbReference type="AlphaFoldDB" id="A0A9P0J0I8"/>
<evidence type="ECO:0000313" key="2">
    <source>
        <dbReference type="EMBL" id="CAH1724380.1"/>
    </source>
</evidence>
<reference evidence="2" key="1">
    <citation type="submission" date="2022-02" db="EMBL/GenBank/DDBJ databases">
        <authorList>
            <person name="King R."/>
        </authorList>
    </citation>
    <scope>NUCLEOTIDE SEQUENCE</scope>
</reference>
<name>A0A9P0J0I8_APHGO</name>
<evidence type="ECO:0000313" key="3">
    <source>
        <dbReference type="Proteomes" id="UP001154329"/>
    </source>
</evidence>
<gene>
    <name evidence="2" type="ORF">APHIGO_LOCUS5689</name>
</gene>
<feature type="compositionally biased region" description="Low complexity" evidence="1">
    <location>
        <begin position="65"/>
        <end position="79"/>
    </location>
</feature>